<protein>
    <submittedName>
        <fullName evidence="2">Uncharacterized conserved protein, FRG domain family</fullName>
    </submittedName>
</protein>
<dbReference type="SMART" id="SM00901">
    <property type="entry name" value="FRG"/>
    <property type="match status" value="1"/>
</dbReference>
<dbReference type="KEGG" id="min:Minf_0780"/>
<dbReference type="RefSeq" id="WP_012463117.1">
    <property type="nucleotide sequence ID" value="NC_010794.1"/>
</dbReference>
<feature type="domain" description="FRG" evidence="1">
    <location>
        <begin position="32"/>
        <end position="153"/>
    </location>
</feature>
<name>B3E0T1_METI4</name>
<dbReference type="EMBL" id="CP000975">
    <property type="protein sequence ID" value="ACD82835.1"/>
    <property type="molecule type" value="Genomic_DNA"/>
</dbReference>
<evidence type="ECO:0000313" key="3">
    <source>
        <dbReference type="Proteomes" id="UP000009149"/>
    </source>
</evidence>
<dbReference type="Proteomes" id="UP000009149">
    <property type="component" value="Chromosome"/>
</dbReference>
<gene>
    <name evidence="2" type="ordered locus">Minf_0780</name>
</gene>
<evidence type="ECO:0000259" key="1">
    <source>
        <dbReference type="SMART" id="SM00901"/>
    </source>
</evidence>
<dbReference type="OrthoDB" id="9816036at2"/>
<accession>B3E0T1</accession>
<proteinExistence type="predicted"/>
<organism evidence="2 3">
    <name type="scientific">Methylacidiphilum infernorum (isolate V4)</name>
    <name type="common">Methylokorus infernorum (strain V4)</name>
    <dbReference type="NCBI Taxonomy" id="481448"/>
    <lineage>
        <taxon>Bacteria</taxon>
        <taxon>Pseudomonadati</taxon>
        <taxon>Verrucomicrobiota</taxon>
        <taxon>Methylacidiphilae</taxon>
        <taxon>Methylacidiphilales</taxon>
        <taxon>Methylacidiphilaceae</taxon>
        <taxon>Methylacidiphilum (ex Ratnadevi et al. 2023)</taxon>
    </lineage>
</organism>
<reference evidence="2 3" key="1">
    <citation type="journal article" date="2008" name="Biol. Direct">
        <title>Complete genome sequence of the extremely acidophilic methanotroph isolate V4, Methylacidiphilum infernorum, a representative of the bacterial phylum Verrucomicrobia.</title>
        <authorList>
            <person name="Hou S."/>
            <person name="Makarova K.S."/>
            <person name="Saw J.H."/>
            <person name="Senin P."/>
            <person name="Ly B.V."/>
            <person name="Zhou Z."/>
            <person name="Ren Y."/>
            <person name="Wang J."/>
            <person name="Galperin M.Y."/>
            <person name="Omelchenko M.V."/>
            <person name="Wolf Y.I."/>
            <person name="Yutin N."/>
            <person name="Koonin E.V."/>
            <person name="Stott M.B."/>
            <person name="Mountain B.W."/>
            <person name="Crowe M.A."/>
            <person name="Smirnova A.V."/>
            <person name="Dunfield P.F."/>
            <person name="Feng L."/>
            <person name="Wang L."/>
            <person name="Alam M."/>
        </authorList>
    </citation>
    <scope>NUCLEOTIDE SEQUENCE [LARGE SCALE GENOMIC DNA]</scope>
    <source>
        <strain evidence="3">Isolate V4</strain>
    </source>
</reference>
<dbReference type="Pfam" id="PF08867">
    <property type="entry name" value="FRG"/>
    <property type="match status" value="1"/>
</dbReference>
<sequence>MNGNELIGNLSQFLKKIRDIREEWTLKWQLKDHEELWFRGEGERYETALVPKIYRGLDEKEFSDECARKDFFDREYWMYEEFQRLCYKFMANWALDEENFDWDTYILMQNHGAPTRILDWTDGALIALHFAIKDVDAERKENEGKEEKNPRVYVLYPDSERLRQKTDESEEIQEKTVKRWKDFVKNHPGRKLNEEEWEEAYLPSGEEDRKEIDIPEPPLLLLSPHLTPRLGSQRTRMILFGKDPFWFKKNKKESFLKEIEIDRLQCERLLVELKDCGITESVIFPDLDGLGREIAQYWKVLFKDYKRGNS</sequence>
<dbReference type="InterPro" id="IPR014966">
    <property type="entry name" value="FRG-dom"/>
</dbReference>
<dbReference type="HOGENOM" id="CLU_896612_0_0_0"/>
<evidence type="ECO:0000313" key="2">
    <source>
        <dbReference type="EMBL" id="ACD82835.1"/>
    </source>
</evidence>
<dbReference type="AlphaFoldDB" id="B3E0T1"/>